<sequence>MRPSRPRSGATSWSISAAHGGRRHATLKSRWSCSSRCLPMRILGRQVRAVVVPSSSQVYYRTRRKANHGLPSSPRPRIRFGTSTLSSCSRDSGKWICFPHTGSRSL</sequence>
<name>A0ABR4J0M0_9EURO</name>
<evidence type="ECO:0000313" key="2">
    <source>
        <dbReference type="EMBL" id="KAL2833598.1"/>
    </source>
</evidence>
<comment type="caution">
    <text evidence="2">The sequence shown here is derived from an EMBL/GenBank/DDBJ whole genome shotgun (WGS) entry which is preliminary data.</text>
</comment>
<dbReference type="EMBL" id="JBFXLU010000238">
    <property type="protein sequence ID" value="KAL2833598.1"/>
    <property type="molecule type" value="Genomic_DNA"/>
</dbReference>
<reference evidence="2 3" key="1">
    <citation type="submission" date="2024-07" db="EMBL/GenBank/DDBJ databases">
        <title>Section-level genome sequencing and comparative genomics of Aspergillus sections Usti and Cavernicolus.</title>
        <authorList>
            <consortium name="Lawrence Berkeley National Laboratory"/>
            <person name="Nybo J.L."/>
            <person name="Vesth T.C."/>
            <person name="Theobald S."/>
            <person name="Frisvad J.C."/>
            <person name="Larsen T.O."/>
            <person name="Kjaerboelling I."/>
            <person name="Rothschild-Mancinelli K."/>
            <person name="Lyhne E.K."/>
            <person name="Kogle M.E."/>
            <person name="Barry K."/>
            <person name="Clum A."/>
            <person name="Na H."/>
            <person name="Ledsgaard L."/>
            <person name="Lin J."/>
            <person name="Lipzen A."/>
            <person name="Kuo A."/>
            <person name="Riley R."/>
            <person name="Mondo S."/>
            <person name="Labutti K."/>
            <person name="Haridas S."/>
            <person name="Pangalinan J."/>
            <person name="Salamov A.A."/>
            <person name="Simmons B.A."/>
            <person name="Magnuson J.K."/>
            <person name="Chen J."/>
            <person name="Drula E."/>
            <person name="Henrissat B."/>
            <person name="Wiebenga A."/>
            <person name="Lubbers R.J."/>
            <person name="Gomes A.C."/>
            <person name="Makela M.R."/>
            <person name="Stajich J."/>
            <person name="Grigoriev I.V."/>
            <person name="Mortensen U.H."/>
            <person name="De Vries R.P."/>
            <person name="Baker S.E."/>
            <person name="Andersen M.R."/>
        </authorList>
    </citation>
    <scope>NUCLEOTIDE SEQUENCE [LARGE SCALE GENOMIC DNA]</scope>
    <source>
        <strain evidence="2 3">CBS 123904</strain>
    </source>
</reference>
<feature type="region of interest" description="Disordered" evidence="1">
    <location>
        <begin position="1"/>
        <end position="20"/>
    </location>
</feature>
<accession>A0ABR4J0M0</accession>
<dbReference type="Proteomes" id="UP001610446">
    <property type="component" value="Unassembled WGS sequence"/>
</dbReference>
<gene>
    <name evidence="2" type="ORF">BJY01DRAFT_225021</name>
</gene>
<organism evidence="2 3">
    <name type="scientific">Aspergillus pseudoustus</name>
    <dbReference type="NCBI Taxonomy" id="1810923"/>
    <lineage>
        <taxon>Eukaryota</taxon>
        <taxon>Fungi</taxon>
        <taxon>Dikarya</taxon>
        <taxon>Ascomycota</taxon>
        <taxon>Pezizomycotina</taxon>
        <taxon>Eurotiomycetes</taxon>
        <taxon>Eurotiomycetidae</taxon>
        <taxon>Eurotiales</taxon>
        <taxon>Aspergillaceae</taxon>
        <taxon>Aspergillus</taxon>
        <taxon>Aspergillus subgen. Nidulantes</taxon>
    </lineage>
</organism>
<evidence type="ECO:0000256" key="1">
    <source>
        <dbReference type="SAM" id="MobiDB-lite"/>
    </source>
</evidence>
<proteinExistence type="predicted"/>
<protein>
    <submittedName>
        <fullName evidence="2">Uncharacterized protein</fullName>
    </submittedName>
</protein>
<keyword evidence="3" id="KW-1185">Reference proteome</keyword>
<evidence type="ECO:0000313" key="3">
    <source>
        <dbReference type="Proteomes" id="UP001610446"/>
    </source>
</evidence>